<dbReference type="Pfam" id="PF00583">
    <property type="entry name" value="Acetyltransf_1"/>
    <property type="match status" value="1"/>
</dbReference>
<dbReference type="RefSeq" id="WP_183412181.1">
    <property type="nucleotide sequence ID" value="NZ_JACHYB010000001.1"/>
</dbReference>
<dbReference type="Gene3D" id="3.40.630.30">
    <property type="match status" value="1"/>
</dbReference>
<evidence type="ECO:0000259" key="1">
    <source>
        <dbReference type="PROSITE" id="PS51186"/>
    </source>
</evidence>
<evidence type="ECO:0000313" key="2">
    <source>
        <dbReference type="EMBL" id="MBB3186266.1"/>
    </source>
</evidence>
<dbReference type="EMBL" id="JACHYB010000001">
    <property type="protein sequence ID" value="MBB3186266.1"/>
    <property type="molecule type" value="Genomic_DNA"/>
</dbReference>
<comment type="caution">
    <text evidence="2">The sequence shown here is derived from an EMBL/GenBank/DDBJ whole genome shotgun (WGS) entry which is preliminary data.</text>
</comment>
<keyword evidence="2" id="KW-0808">Transferase</keyword>
<accession>A0A7W5DNS8</accession>
<sequence>MKQLELHVVQPSEKEQVFSMLRDAALWLKEKKIDYWQSWLNSNDPSYHWIEEGINAYQFYFVVLDSSIVGMFRLQWNDEEFWGVQNDDAGYVHSFTVDRKYKGKELGKQILLLIEQVCKEHHKKYVRLDCGAHIKALCDYYENAGFVDKGDVLFKTHRLKLYEKRIPD</sequence>
<protein>
    <submittedName>
        <fullName evidence="2">GNAT superfamily N-acetyltransferase</fullName>
    </submittedName>
</protein>
<dbReference type="PROSITE" id="PS51186">
    <property type="entry name" value="GNAT"/>
    <property type="match status" value="1"/>
</dbReference>
<gene>
    <name evidence="2" type="ORF">FHX64_000429</name>
</gene>
<dbReference type="SUPFAM" id="SSF55729">
    <property type="entry name" value="Acyl-CoA N-acyltransferases (Nat)"/>
    <property type="match status" value="1"/>
</dbReference>
<dbReference type="Proteomes" id="UP000544222">
    <property type="component" value="Unassembled WGS sequence"/>
</dbReference>
<dbReference type="InterPro" id="IPR000182">
    <property type="entry name" value="GNAT_dom"/>
</dbReference>
<dbReference type="CDD" id="cd04301">
    <property type="entry name" value="NAT_SF"/>
    <property type="match status" value="1"/>
</dbReference>
<keyword evidence="3" id="KW-1185">Reference proteome</keyword>
<dbReference type="AlphaFoldDB" id="A0A7W5DNS8"/>
<dbReference type="GO" id="GO:0016747">
    <property type="term" value="F:acyltransferase activity, transferring groups other than amino-acyl groups"/>
    <property type="evidence" value="ECO:0007669"/>
    <property type="project" value="InterPro"/>
</dbReference>
<organism evidence="2 3">
    <name type="scientific">Microbacter margulisiae</name>
    <dbReference type="NCBI Taxonomy" id="1350067"/>
    <lineage>
        <taxon>Bacteria</taxon>
        <taxon>Pseudomonadati</taxon>
        <taxon>Bacteroidota</taxon>
        <taxon>Bacteroidia</taxon>
        <taxon>Bacteroidales</taxon>
        <taxon>Porphyromonadaceae</taxon>
        <taxon>Microbacter</taxon>
    </lineage>
</organism>
<name>A0A7W5DNS8_9PORP</name>
<dbReference type="InterPro" id="IPR016181">
    <property type="entry name" value="Acyl_CoA_acyltransferase"/>
</dbReference>
<evidence type="ECO:0000313" key="3">
    <source>
        <dbReference type="Proteomes" id="UP000544222"/>
    </source>
</evidence>
<feature type="domain" description="N-acetyltransferase" evidence="1">
    <location>
        <begin position="4"/>
        <end position="167"/>
    </location>
</feature>
<proteinExistence type="predicted"/>
<reference evidence="2 3" key="1">
    <citation type="submission" date="2020-08" db="EMBL/GenBank/DDBJ databases">
        <title>Genomic Encyclopedia of Type Strains, Phase IV (KMG-IV): sequencing the most valuable type-strain genomes for metagenomic binning, comparative biology and taxonomic classification.</title>
        <authorList>
            <person name="Goeker M."/>
        </authorList>
    </citation>
    <scope>NUCLEOTIDE SEQUENCE [LARGE SCALE GENOMIC DNA]</scope>
    <source>
        <strain evidence="2 3">DSM 27471</strain>
    </source>
</reference>